<keyword evidence="7" id="KW-1185">Reference proteome</keyword>
<dbReference type="OrthoDB" id="21516at2"/>
<dbReference type="Gene3D" id="2.30.30.40">
    <property type="entry name" value="SH3 Domains"/>
    <property type="match status" value="1"/>
</dbReference>
<evidence type="ECO:0000259" key="4">
    <source>
        <dbReference type="PROSITE" id="PS50851"/>
    </source>
</evidence>
<evidence type="ECO:0000256" key="1">
    <source>
        <dbReference type="ARBA" id="ARBA00004496"/>
    </source>
</evidence>
<evidence type="ECO:0000256" key="2">
    <source>
        <dbReference type="ARBA" id="ARBA00021483"/>
    </source>
</evidence>
<dbReference type="GO" id="GO:0005829">
    <property type="term" value="C:cytosol"/>
    <property type="evidence" value="ECO:0007669"/>
    <property type="project" value="TreeGrafter"/>
</dbReference>
<dbReference type="GO" id="GO:0006935">
    <property type="term" value="P:chemotaxis"/>
    <property type="evidence" value="ECO:0007669"/>
    <property type="project" value="InterPro"/>
</dbReference>
<dbReference type="PANTHER" id="PTHR22617">
    <property type="entry name" value="CHEMOTAXIS SENSOR HISTIDINE KINASE-RELATED"/>
    <property type="match status" value="1"/>
</dbReference>
<dbReference type="EMBL" id="FMSV02000558">
    <property type="protein sequence ID" value="SEH09132.1"/>
    <property type="molecule type" value="Genomic_DNA"/>
</dbReference>
<sequence length="230" mass="26081">MNDNNDTFAITEITHCWKEIGVWGDAAPTCPQLKDVIHCRNCEVFTQAGRNLLEQDLPEQYRQQWTQVLSVKKTSTPANTHSLLLFRIEDEWLALPSLLFVEVVESGKLHRLPHRNNPVLIGLVNVHGEVQLCVSLKALLGIADAEQPLQQQQQLSKRMLVITQNNAHWVFPVDEIHGTQRIHPEQMGNAPVSVGKTGVGFSRGIFAWNEQHVALLDEELLFYKLIRSVQ</sequence>
<name>A0A1H6FIL9_9GAMM</name>
<dbReference type="InterPro" id="IPR036061">
    <property type="entry name" value="CheW-like_dom_sf"/>
</dbReference>
<dbReference type="PROSITE" id="PS50851">
    <property type="entry name" value="CHEW"/>
    <property type="match status" value="1"/>
</dbReference>
<protein>
    <recommendedName>
        <fullName evidence="2">Chemotaxis protein CheW</fullName>
    </recommendedName>
</protein>
<dbReference type="Pfam" id="PF01584">
    <property type="entry name" value="CheW"/>
    <property type="match status" value="1"/>
</dbReference>
<dbReference type="PANTHER" id="PTHR22617:SF45">
    <property type="entry name" value="CHEMOTAXIS PROTEIN CHEW"/>
    <property type="match status" value="1"/>
</dbReference>
<dbReference type="AlphaFoldDB" id="A0A1H6FIL9"/>
<feature type="domain" description="CheW-like" evidence="4">
    <location>
        <begin position="80"/>
        <end position="227"/>
    </location>
</feature>
<dbReference type="SUPFAM" id="SSF50341">
    <property type="entry name" value="CheW-like"/>
    <property type="match status" value="1"/>
</dbReference>
<evidence type="ECO:0000313" key="6">
    <source>
        <dbReference type="EMBL" id="SEH09261.1"/>
    </source>
</evidence>
<proteinExistence type="predicted"/>
<dbReference type="InterPro" id="IPR002545">
    <property type="entry name" value="CheW-lke_dom"/>
</dbReference>
<dbReference type="GO" id="GO:0007165">
    <property type="term" value="P:signal transduction"/>
    <property type="evidence" value="ECO:0007669"/>
    <property type="project" value="InterPro"/>
</dbReference>
<keyword evidence="3" id="KW-0963">Cytoplasm</keyword>
<evidence type="ECO:0000313" key="7">
    <source>
        <dbReference type="Proteomes" id="UP000236724"/>
    </source>
</evidence>
<dbReference type="Proteomes" id="UP000236724">
    <property type="component" value="Unassembled WGS sequence"/>
</dbReference>
<dbReference type="Gene3D" id="2.40.50.180">
    <property type="entry name" value="CheA-289, Domain 4"/>
    <property type="match status" value="1"/>
</dbReference>
<dbReference type="EMBL" id="FMSV02000559">
    <property type="protein sequence ID" value="SEH09261.1"/>
    <property type="molecule type" value="Genomic_DNA"/>
</dbReference>
<organism evidence="6 7">
    <name type="scientific">Candidatus Venteria ishoeyi</name>
    <dbReference type="NCBI Taxonomy" id="1899563"/>
    <lineage>
        <taxon>Bacteria</taxon>
        <taxon>Pseudomonadati</taxon>
        <taxon>Pseudomonadota</taxon>
        <taxon>Gammaproteobacteria</taxon>
        <taxon>Thiotrichales</taxon>
        <taxon>Thiotrichaceae</taxon>
        <taxon>Venteria</taxon>
    </lineage>
</organism>
<dbReference type="InterPro" id="IPR039315">
    <property type="entry name" value="CheW"/>
</dbReference>
<reference evidence="6 7" key="1">
    <citation type="submission" date="2016-10" db="EMBL/GenBank/DDBJ databases">
        <authorList>
            <person name="de Groot N.N."/>
        </authorList>
    </citation>
    <scope>NUCLEOTIDE SEQUENCE [LARGE SCALE GENOMIC DNA]</scope>
    <source>
        <strain evidence="6">MBHS1</strain>
    </source>
</reference>
<evidence type="ECO:0000313" key="5">
    <source>
        <dbReference type="EMBL" id="SEH09132.1"/>
    </source>
</evidence>
<accession>A0A1H6FIL9</accession>
<dbReference type="SMART" id="SM00260">
    <property type="entry name" value="CheW"/>
    <property type="match status" value="1"/>
</dbReference>
<comment type="subcellular location">
    <subcellularLocation>
        <location evidence="1">Cytoplasm</location>
    </subcellularLocation>
</comment>
<gene>
    <name evidence="5" type="ORF">MBHS_05026</name>
    <name evidence="6" type="ORF">MBHS_05156</name>
</gene>
<dbReference type="RefSeq" id="WP_103922617.1">
    <property type="nucleotide sequence ID" value="NZ_FMSV02000558.1"/>
</dbReference>
<evidence type="ECO:0000256" key="3">
    <source>
        <dbReference type="ARBA" id="ARBA00022490"/>
    </source>
</evidence>